<dbReference type="PROSITE" id="PS00041">
    <property type="entry name" value="HTH_ARAC_FAMILY_1"/>
    <property type="match status" value="1"/>
</dbReference>
<dbReference type="PROSITE" id="PS50109">
    <property type="entry name" value="HIS_KIN"/>
    <property type="match status" value="1"/>
</dbReference>
<dbReference type="EMBL" id="JACIEP010000012">
    <property type="protein sequence ID" value="MBB4037255.1"/>
    <property type="molecule type" value="Genomic_DNA"/>
</dbReference>
<dbReference type="PANTHER" id="PTHR43547:SF2">
    <property type="entry name" value="HYBRID SIGNAL TRANSDUCTION HISTIDINE KINASE C"/>
    <property type="match status" value="1"/>
</dbReference>
<evidence type="ECO:0000256" key="6">
    <source>
        <dbReference type="ARBA" id="ARBA00023163"/>
    </source>
</evidence>
<dbReference type="GO" id="GO:0003700">
    <property type="term" value="F:DNA-binding transcription factor activity"/>
    <property type="evidence" value="ECO:0007669"/>
    <property type="project" value="InterPro"/>
</dbReference>
<evidence type="ECO:0000313" key="13">
    <source>
        <dbReference type="Proteomes" id="UP000555103"/>
    </source>
</evidence>
<feature type="domain" description="HTH araC/xylS-type" evidence="9">
    <location>
        <begin position="1192"/>
        <end position="1291"/>
    </location>
</feature>
<dbReference type="RefSeq" id="WP_183308114.1">
    <property type="nucleotide sequence ID" value="NZ_JACIEP010000012.1"/>
</dbReference>
<dbReference type="PANTHER" id="PTHR43547">
    <property type="entry name" value="TWO-COMPONENT HISTIDINE KINASE"/>
    <property type="match status" value="1"/>
</dbReference>
<dbReference type="InterPro" id="IPR004358">
    <property type="entry name" value="Sig_transdc_His_kin-like_C"/>
</dbReference>
<comment type="caution">
    <text evidence="12">The sequence shown here is derived from an EMBL/GenBank/DDBJ whole genome shotgun (WGS) entry which is preliminary data.</text>
</comment>
<keyword evidence="8" id="KW-0812">Transmembrane</keyword>
<keyword evidence="4" id="KW-0805">Transcription regulation</keyword>
<dbReference type="Pfam" id="PF12833">
    <property type="entry name" value="HTH_18"/>
    <property type="match status" value="1"/>
</dbReference>
<dbReference type="SUPFAM" id="SSF46689">
    <property type="entry name" value="Homeodomain-like"/>
    <property type="match status" value="1"/>
</dbReference>
<dbReference type="InterPro" id="IPR003661">
    <property type="entry name" value="HisK_dim/P_dom"/>
</dbReference>
<dbReference type="SUPFAM" id="SSF50998">
    <property type="entry name" value="Quinoprotein alcohol dehydrogenase-like"/>
    <property type="match status" value="2"/>
</dbReference>
<evidence type="ECO:0000256" key="8">
    <source>
        <dbReference type="SAM" id="Phobius"/>
    </source>
</evidence>
<dbReference type="EC" id="2.7.13.3" evidence="2"/>
<sequence>MTGTILVGQNSFKCHQLIDASNQMSESVYNIVKDEYGFIWIASRTGVSRYDGRNIKHYYLSQSEVMENKDGREVRLKKTANNTLWAFTDTGRIYYYDSLSDSFVFFKDIGLVSQSIIMLDLYIDSLNQMWLGTTEGLYTIPLSDKSSIKCVNADLSINSLTYYPDSLLILGTTQGVLFFNIHTQKLEGEHLWAGHNVMSTYHDKNLNYLWAGSFSSGMFVWDIAHAKHLYFPYLTEIPCVPIKAIRKWGDDLLIGLDGGGVYKLSPKDKKAELYFSADEEKKGTLKANGVYDLLIDKNNIWIATYSGGVTIAEENEDFEWIRHIPYKQQSVKGSHIYAILEDKDKDLWFATNAGVSYYNIQTKQWRHFLDGQNNFLTLTEDNEGKIWTGGYSTGIYCIDKNRGVLRHIPSMQGNPQLECLYASLNDSNGDLWFGCLYSPLGRRSVKNGIETFTYYDIKQVKSLKEISHNKLFIATSNGFYILNTQTGKKEHFFNNIGKYNIKSNSFVYSSIFIGNEIWFGTDGGGLNVMNLETNEVENFSTYNELPSNFIFGMLRDKRGILWISTDKGLFCFDPHERKFMFNVANLPTNQFLFMSFAQLHDGRMAFGGTEGAVIFDPDNIRNQKLNPRLFFTDFRLSYQIITPISNPQLLSKPIDELSKIELKHDQNSFSFGYTAIDLYNSQSYEYKYKLENFDDDWVGKDASLSANYTNIPPGNYLFRVQCFNKNDGEILGERSIQVVVKQPFWNTIWAWLLYITIFSGILYWIWRYYRERLLKKQSEDKIKFFVNVAHDIRTPLSLVLAPLNNLGDEPQLTEKGKTYLQTAMQNGEKLLQMTTQLLDFQKEAISPSKINLSIFNLNDLLTGKLKQFTPFAEQRNINLYLELPGEGIIVETDLKKIERIVDNLLSNAIKYSYAYNDVYLRLKYDDKSIIIEIEDFGIGISKENRKYIFKHQFRGENTINSQELGSGVGLMFTKKLAEQLGGNLHFNSEENKGTIFYLSVPLKGKAFISSRSEKENGQKENLLTSTSTYRHESYRILLVEDNNDMRNYLLSTLSPNYKIYGVPSAEEALDFLENNTVDLVISDIMMDGMQGDELCKKLKSDIHTSHIHVILLTAIDDESRLRASLEYGADDYIVKPFDIDLLKVKVNNFLNIRKRIQQHYITKNKLESAIDHINKEVEEKPRINNIDDLFLEKCIEIVTRNIPDSSFSIDNLCSQIGMSRTLVYEKLKVLAGQSPNEFIRVIRLKYAKELLENRKHNVKDVALLSGFDNVKYFSTVFKKYYGQSPSDILSS</sequence>
<dbReference type="Gene3D" id="2.60.40.10">
    <property type="entry name" value="Immunoglobulins"/>
    <property type="match status" value="1"/>
</dbReference>
<organism evidence="12 13">
    <name type="scientific">Dysgonomonas hofstadii</name>
    <dbReference type="NCBI Taxonomy" id="637886"/>
    <lineage>
        <taxon>Bacteria</taxon>
        <taxon>Pseudomonadati</taxon>
        <taxon>Bacteroidota</taxon>
        <taxon>Bacteroidia</taxon>
        <taxon>Bacteroidales</taxon>
        <taxon>Dysgonomonadaceae</taxon>
        <taxon>Dysgonomonas</taxon>
    </lineage>
</organism>
<evidence type="ECO:0000259" key="11">
    <source>
        <dbReference type="PROSITE" id="PS50110"/>
    </source>
</evidence>
<dbReference type="InterPro" id="IPR005467">
    <property type="entry name" value="His_kinase_dom"/>
</dbReference>
<reference evidence="12 13" key="1">
    <citation type="submission" date="2020-08" db="EMBL/GenBank/DDBJ databases">
        <title>Genomic Encyclopedia of Type Strains, Phase IV (KMG-IV): sequencing the most valuable type-strain genomes for metagenomic binning, comparative biology and taxonomic classification.</title>
        <authorList>
            <person name="Goeker M."/>
        </authorList>
    </citation>
    <scope>NUCLEOTIDE SEQUENCE [LARGE SCALE GENOMIC DNA]</scope>
    <source>
        <strain evidence="12 13">DSM 104969</strain>
    </source>
</reference>
<evidence type="ECO:0000259" key="10">
    <source>
        <dbReference type="PROSITE" id="PS50109"/>
    </source>
</evidence>
<keyword evidence="8" id="KW-0472">Membrane</keyword>
<keyword evidence="3 7" id="KW-0597">Phosphoprotein</keyword>
<name>A0A840CWV4_9BACT</name>
<dbReference type="InterPro" id="IPR018062">
    <property type="entry name" value="HTH_AraC-typ_CS"/>
</dbReference>
<dbReference type="Gene3D" id="2.130.10.10">
    <property type="entry name" value="YVTN repeat-like/Quinoprotein amine dehydrogenase"/>
    <property type="match status" value="3"/>
</dbReference>
<dbReference type="SUPFAM" id="SSF55874">
    <property type="entry name" value="ATPase domain of HSP90 chaperone/DNA topoisomerase II/histidine kinase"/>
    <property type="match status" value="1"/>
</dbReference>
<dbReference type="Proteomes" id="UP000555103">
    <property type="component" value="Unassembled WGS sequence"/>
</dbReference>
<dbReference type="PRINTS" id="PR00344">
    <property type="entry name" value="BCTRLSENSOR"/>
</dbReference>
<dbReference type="InterPro" id="IPR001789">
    <property type="entry name" value="Sig_transdc_resp-reg_receiver"/>
</dbReference>
<dbReference type="PROSITE" id="PS01124">
    <property type="entry name" value="HTH_ARAC_FAMILY_2"/>
    <property type="match status" value="1"/>
</dbReference>
<dbReference type="SUPFAM" id="SSF63829">
    <property type="entry name" value="Calcium-dependent phosphotriesterase"/>
    <property type="match status" value="1"/>
</dbReference>
<keyword evidence="8" id="KW-1133">Transmembrane helix</keyword>
<evidence type="ECO:0000256" key="1">
    <source>
        <dbReference type="ARBA" id="ARBA00000085"/>
    </source>
</evidence>
<dbReference type="GO" id="GO:0000155">
    <property type="term" value="F:phosphorelay sensor kinase activity"/>
    <property type="evidence" value="ECO:0007669"/>
    <property type="project" value="InterPro"/>
</dbReference>
<dbReference type="Gene3D" id="3.30.565.10">
    <property type="entry name" value="Histidine kinase-like ATPase, C-terminal domain"/>
    <property type="match status" value="1"/>
</dbReference>
<dbReference type="Pfam" id="PF02518">
    <property type="entry name" value="HATPase_c"/>
    <property type="match status" value="1"/>
</dbReference>
<dbReference type="InterPro" id="IPR013783">
    <property type="entry name" value="Ig-like_fold"/>
</dbReference>
<dbReference type="SUPFAM" id="SSF47384">
    <property type="entry name" value="Homodimeric domain of signal transducing histidine kinase"/>
    <property type="match status" value="1"/>
</dbReference>
<keyword evidence="6" id="KW-0804">Transcription</keyword>
<feature type="modified residue" description="4-aspartylphosphate" evidence="7">
    <location>
        <position position="1083"/>
    </location>
</feature>
<accession>A0A840CWV4</accession>
<keyword evidence="12" id="KW-0418">Kinase</keyword>
<dbReference type="CDD" id="cd00082">
    <property type="entry name" value="HisKA"/>
    <property type="match status" value="1"/>
</dbReference>
<evidence type="ECO:0000256" key="3">
    <source>
        <dbReference type="ARBA" id="ARBA00022553"/>
    </source>
</evidence>
<dbReference type="SMART" id="SM00388">
    <property type="entry name" value="HisKA"/>
    <property type="match status" value="1"/>
</dbReference>
<dbReference type="InterPro" id="IPR036890">
    <property type="entry name" value="HATPase_C_sf"/>
</dbReference>
<feature type="domain" description="Response regulatory" evidence="11">
    <location>
        <begin position="1035"/>
        <end position="1150"/>
    </location>
</feature>
<feature type="domain" description="Histidine kinase" evidence="10">
    <location>
        <begin position="787"/>
        <end position="1004"/>
    </location>
</feature>
<comment type="catalytic activity">
    <reaction evidence="1">
        <text>ATP + protein L-histidine = ADP + protein N-phospho-L-histidine.</text>
        <dbReference type="EC" id="2.7.13.3"/>
    </reaction>
</comment>
<keyword evidence="5 12" id="KW-0238">DNA-binding</keyword>
<keyword evidence="13" id="KW-1185">Reference proteome</keyword>
<evidence type="ECO:0000313" key="12">
    <source>
        <dbReference type="EMBL" id="MBB4037255.1"/>
    </source>
</evidence>
<dbReference type="SMART" id="SM00342">
    <property type="entry name" value="HTH_ARAC"/>
    <property type="match status" value="1"/>
</dbReference>
<dbReference type="SMART" id="SM00448">
    <property type="entry name" value="REC"/>
    <property type="match status" value="1"/>
</dbReference>
<dbReference type="InterPro" id="IPR036097">
    <property type="entry name" value="HisK_dim/P_sf"/>
</dbReference>
<dbReference type="Gene3D" id="1.10.10.60">
    <property type="entry name" value="Homeodomain-like"/>
    <property type="match status" value="1"/>
</dbReference>
<dbReference type="Gene3D" id="1.10.287.130">
    <property type="match status" value="1"/>
</dbReference>
<dbReference type="InterPro" id="IPR009057">
    <property type="entry name" value="Homeodomain-like_sf"/>
</dbReference>
<dbReference type="SMART" id="SM00387">
    <property type="entry name" value="HATPase_c"/>
    <property type="match status" value="1"/>
</dbReference>
<proteinExistence type="predicted"/>
<dbReference type="PROSITE" id="PS50110">
    <property type="entry name" value="RESPONSE_REGULATORY"/>
    <property type="match status" value="1"/>
</dbReference>
<evidence type="ECO:0000256" key="7">
    <source>
        <dbReference type="PROSITE-ProRule" id="PRU00169"/>
    </source>
</evidence>
<dbReference type="Pfam" id="PF07494">
    <property type="entry name" value="Reg_prop"/>
    <property type="match status" value="2"/>
</dbReference>
<dbReference type="GO" id="GO:0043565">
    <property type="term" value="F:sequence-specific DNA binding"/>
    <property type="evidence" value="ECO:0007669"/>
    <property type="project" value="InterPro"/>
</dbReference>
<evidence type="ECO:0000256" key="4">
    <source>
        <dbReference type="ARBA" id="ARBA00023015"/>
    </source>
</evidence>
<evidence type="ECO:0000259" key="9">
    <source>
        <dbReference type="PROSITE" id="PS01124"/>
    </source>
</evidence>
<dbReference type="InterPro" id="IPR015943">
    <property type="entry name" value="WD40/YVTN_repeat-like_dom_sf"/>
</dbReference>
<dbReference type="InterPro" id="IPR018060">
    <property type="entry name" value="HTH_AraC"/>
</dbReference>
<dbReference type="Pfam" id="PF00512">
    <property type="entry name" value="HisKA"/>
    <property type="match status" value="1"/>
</dbReference>
<protein>
    <recommendedName>
        <fullName evidence="2">histidine kinase</fullName>
        <ecNumber evidence="2">2.7.13.3</ecNumber>
    </recommendedName>
</protein>
<dbReference type="InterPro" id="IPR011047">
    <property type="entry name" value="Quinoprotein_ADH-like_sf"/>
</dbReference>
<feature type="transmembrane region" description="Helical" evidence="8">
    <location>
        <begin position="748"/>
        <end position="766"/>
    </location>
</feature>
<dbReference type="InterPro" id="IPR011110">
    <property type="entry name" value="Reg_prop"/>
</dbReference>
<dbReference type="Gene3D" id="3.40.50.2300">
    <property type="match status" value="1"/>
</dbReference>
<dbReference type="Pfam" id="PF07495">
    <property type="entry name" value="Y_Y_Y"/>
    <property type="match status" value="1"/>
</dbReference>
<dbReference type="SUPFAM" id="SSF52172">
    <property type="entry name" value="CheY-like"/>
    <property type="match status" value="1"/>
</dbReference>
<gene>
    <name evidence="12" type="ORF">GGR21_003172</name>
</gene>
<dbReference type="InterPro" id="IPR003594">
    <property type="entry name" value="HATPase_dom"/>
</dbReference>
<evidence type="ECO:0000256" key="2">
    <source>
        <dbReference type="ARBA" id="ARBA00012438"/>
    </source>
</evidence>
<evidence type="ECO:0000256" key="5">
    <source>
        <dbReference type="ARBA" id="ARBA00023125"/>
    </source>
</evidence>
<dbReference type="Pfam" id="PF00072">
    <property type="entry name" value="Response_reg"/>
    <property type="match status" value="1"/>
</dbReference>
<dbReference type="InterPro" id="IPR011123">
    <property type="entry name" value="Y_Y_Y"/>
</dbReference>
<dbReference type="InterPro" id="IPR011006">
    <property type="entry name" value="CheY-like_superfamily"/>
</dbReference>
<keyword evidence="12" id="KW-0808">Transferase</keyword>